<accession>A0A1H7LHM2</accession>
<name>A0A1H7LHM2_9GAMM</name>
<evidence type="ECO:0000313" key="2">
    <source>
        <dbReference type="Proteomes" id="UP000199297"/>
    </source>
</evidence>
<protein>
    <submittedName>
        <fullName evidence="1">Uncharacterized protein</fullName>
    </submittedName>
</protein>
<dbReference type="Proteomes" id="UP000199297">
    <property type="component" value="Unassembled WGS sequence"/>
</dbReference>
<dbReference type="EMBL" id="FOBI01000004">
    <property type="protein sequence ID" value="SEK98329.1"/>
    <property type="molecule type" value="Genomic_DNA"/>
</dbReference>
<evidence type="ECO:0000313" key="1">
    <source>
        <dbReference type="EMBL" id="SEK98329.1"/>
    </source>
</evidence>
<keyword evidence="2" id="KW-1185">Reference proteome</keyword>
<gene>
    <name evidence="1" type="ORF">SAMN05216262_104163</name>
</gene>
<sequence>MSGAVATAPTPEPKEKTEFIEIGEFSLLYDIDGAFDYSTDSLREIQRLYIQPHLVRVAEVLHQEFGDRFEFTVVKIEQGSLSIKGVLKVAAKISGNALATGALLLLMGNAIDGEDVDARYEEAVQKIELILKYESQVIALCPEPLREKAFAMWEPETEQYKMREFRYCPTDRSNVVKKVEETIKKYHAIIKKS</sequence>
<proteinExistence type="predicted"/>
<dbReference type="AlphaFoldDB" id="A0A1H7LHM2"/>
<organism evidence="1 2">
    <name type="scientific">Colwellia chukchiensis</name>
    <dbReference type="NCBI Taxonomy" id="641665"/>
    <lineage>
        <taxon>Bacteria</taxon>
        <taxon>Pseudomonadati</taxon>
        <taxon>Pseudomonadota</taxon>
        <taxon>Gammaproteobacteria</taxon>
        <taxon>Alteromonadales</taxon>
        <taxon>Colwelliaceae</taxon>
        <taxon>Colwellia</taxon>
    </lineage>
</organism>
<dbReference type="RefSeq" id="WP_085284374.1">
    <property type="nucleotide sequence ID" value="NZ_FOBI01000004.1"/>
</dbReference>
<dbReference type="OrthoDB" id="9934915at2"/>
<reference evidence="2" key="1">
    <citation type="submission" date="2016-10" db="EMBL/GenBank/DDBJ databases">
        <authorList>
            <person name="Varghese N."/>
            <person name="Submissions S."/>
        </authorList>
    </citation>
    <scope>NUCLEOTIDE SEQUENCE [LARGE SCALE GENOMIC DNA]</scope>
    <source>
        <strain evidence="2">CGMCC 1.9127</strain>
    </source>
</reference>